<accession>A0A0U1L5W5</accession>
<protein>
    <submittedName>
        <fullName evidence="6">LysR family transcriptional regulator YeiE</fullName>
    </submittedName>
</protein>
<dbReference type="CDD" id="cd05466">
    <property type="entry name" value="PBP2_LTTR_substrate"/>
    <property type="match status" value="1"/>
</dbReference>
<dbReference type="Gene3D" id="3.40.190.290">
    <property type="match status" value="1"/>
</dbReference>
<evidence type="ECO:0000256" key="3">
    <source>
        <dbReference type="ARBA" id="ARBA00023125"/>
    </source>
</evidence>
<organism evidence="6 7">
    <name type="scientific">Sporomusa ovata</name>
    <dbReference type="NCBI Taxonomy" id="2378"/>
    <lineage>
        <taxon>Bacteria</taxon>
        <taxon>Bacillati</taxon>
        <taxon>Bacillota</taxon>
        <taxon>Negativicutes</taxon>
        <taxon>Selenomonadales</taxon>
        <taxon>Sporomusaceae</taxon>
        <taxon>Sporomusa</taxon>
    </lineage>
</organism>
<sequence length="301" mass="33714">MDIQLFRTFLAVAKLSNITKAAEQLNFTQPAITAQIRMLEEHYGITLFERIGKKLYITEAGRELTTHAKKLLTDFYDINTAMQNFSDFNAPIKLGASTTAASYFLSPALLEFQNRGVTDSVIVDICTNLPTTIKGLLDNIFDIAIVHDTISSSQIIQFSLSHEKLVWVVNRDLFDINNNYQGISHYPFINFRPGCVFRALFEEKIKEKDVHCIIEYSDAEAIKRAVLDGVGASILPYVLVEPFLTDGSLIELTNAPQLTFVMSVALHKNKVLTPAMKALLLIFAEHGNMQSGLIDYIDTKS</sequence>
<dbReference type="InterPro" id="IPR036388">
    <property type="entry name" value="WH-like_DNA-bd_sf"/>
</dbReference>
<name>A0A0U1L5W5_9FIRM</name>
<dbReference type="FunFam" id="1.10.10.10:FF:000001">
    <property type="entry name" value="LysR family transcriptional regulator"/>
    <property type="match status" value="1"/>
</dbReference>
<evidence type="ECO:0000256" key="2">
    <source>
        <dbReference type="ARBA" id="ARBA00023015"/>
    </source>
</evidence>
<feature type="domain" description="HTH lysR-type" evidence="5">
    <location>
        <begin position="1"/>
        <end position="58"/>
    </location>
</feature>
<dbReference type="GO" id="GO:0003700">
    <property type="term" value="F:DNA-binding transcription factor activity"/>
    <property type="evidence" value="ECO:0007669"/>
    <property type="project" value="InterPro"/>
</dbReference>
<dbReference type="Pfam" id="PF00126">
    <property type="entry name" value="HTH_1"/>
    <property type="match status" value="1"/>
</dbReference>
<dbReference type="PANTHER" id="PTHR30126:SF40">
    <property type="entry name" value="HTH-TYPE TRANSCRIPTIONAL REGULATOR GLTR"/>
    <property type="match status" value="1"/>
</dbReference>
<dbReference type="Proteomes" id="UP000049855">
    <property type="component" value="Unassembled WGS sequence"/>
</dbReference>
<evidence type="ECO:0000259" key="5">
    <source>
        <dbReference type="PROSITE" id="PS50931"/>
    </source>
</evidence>
<dbReference type="PRINTS" id="PR00039">
    <property type="entry name" value="HTHLYSR"/>
</dbReference>
<keyword evidence="3" id="KW-0238">DNA-binding</keyword>
<dbReference type="PANTHER" id="PTHR30126">
    <property type="entry name" value="HTH-TYPE TRANSCRIPTIONAL REGULATOR"/>
    <property type="match status" value="1"/>
</dbReference>
<dbReference type="Pfam" id="PF03466">
    <property type="entry name" value="LysR_substrate"/>
    <property type="match status" value="1"/>
</dbReference>
<dbReference type="SUPFAM" id="SSF46785">
    <property type="entry name" value="Winged helix' DNA-binding domain"/>
    <property type="match status" value="1"/>
</dbReference>
<gene>
    <name evidence="6" type="ORF">SpAn4DRAFT_4262</name>
</gene>
<evidence type="ECO:0000313" key="6">
    <source>
        <dbReference type="EMBL" id="CQR74905.1"/>
    </source>
</evidence>
<dbReference type="AlphaFoldDB" id="A0A0U1L5W5"/>
<comment type="similarity">
    <text evidence="1">Belongs to the LysR transcriptional regulatory family.</text>
</comment>
<dbReference type="EMBL" id="CTRP01000015">
    <property type="protein sequence ID" value="CQR74905.1"/>
    <property type="molecule type" value="Genomic_DNA"/>
</dbReference>
<keyword evidence="7" id="KW-1185">Reference proteome</keyword>
<dbReference type="GO" id="GO:0000976">
    <property type="term" value="F:transcription cis-regulatory region binding"/>
    <property type="evidence" value="ECO:0007669"/>
    <property type="project" value="TreeGrafter"/>
</dbReference>
<dbReference type="InterPro" id="IPR036390">
    <property type="entry name" value="WH_DNA-bd_sf"/>
</dbReference>
<dbReference type="InterPro" id="IPR005119">
    <property type="entry name" value="LysR_subst-bd"/>
</dbReference>
<dbReference type="PROSITE" id="PS50931">
    <property type="entry name" value="HTH_LYSR"/>
    <property type="match status" value="1"/>
</dbReference>
<evidence type="ECO:0000256" key="1">
    <source>
        <dbReference type="ARBA" id="ARBA00009437"/>
    </source>
</evidence>
<evidence type="ECO:0000256" key="4">
    <source>
        <dbReference type="ARBA" id="ARBA00023163"/>
    </source>
</evidence>
<dbReference type="InterPro" id="IPR000847">
    <property type="entry name" value="LysR_HTH_N"/>
</dbReference>
<dbReference type="RefSeq" id="WP_021166724.1">
    <property type="nucleotide sequence ID" value="NZ_CTRP01000015.1"/>
</dbReference>
<reference evidence="7" key="1">
    <citation type="submission" date="2015-03" db="EMBL/GenBank/DDBJ databases">
        <authorList>
            <person name="Nijsse Bart"/>
        </authorList>
    </citation>
    <scope>NUCLEOTIDE SEQUENCE [LARGE SCALE GENOMIC DNA]</scope>
</reference>
<evidence type="ECO:0000313" key="7">
    <source>
        <dbReference type="Proteomes" id="UP000049855"/>
    </source>
</evidence>
<keyword evidence="2" id="KW-0805">Transcription regulation</keyword>
<dbReference type="Gene3D" id="1.10.10.10">
    <property type="entry name" value="Winged helix-like DNA-binding domain superfamily/Winged helix DNA-binding domain"/>
    <property type="match status" value="1"/>
</dbReference>
<dbReference type="SUPFAM" id="SSF53850">
    <property type="entry name" value="Periplasmic binding protein-like II"/>
    <property type="match status" value="1"/>
</dbReference>
<proteinExistence type="inferred from homology"/>
<keyword evidence="4" id="KW-0804">Transcription</keyword>